<dbReference type="Pfam" id="PF11160">
    <property type="entry name" value="Hva1_TUDOR"/>
    <property type="match status" value="1"/>
</dbReference>
<feature type="region of interest" description="Disordered" evidence="1">
    <location>
        <begin position="38"/>
        <end position="63"/>
    </location>
</feature>
<dbReference type="OrthoDB" id="2131339at2759"/>
<dbReference type="Proteomes" id="UP000245946">
    <property type="component" value="Unassembled WGS sequence"/>
</dbReference>
<protein>
    <recommendedName>
        <fullName evidence="2">Hypervirulence associated protein TUDOR domain-containing protein</fullName>
    </recommendedName>
</protein>
<dbReference type="Gene3D" id="2.30.30.1060">
    <property type="match status" value="1"/>
</dbReference>
<proteinExistence type="predicted"/>
<evidence type="ECO:0000313" key="4">
    <source>
        <dbReference type="Proteomes" id="UP000245946"/>
    </source>
</evidence>
<dbReference type="AlphaFoldDB" id="A0A316Z1T2"/>
<gene>
    <name evidence="3" type="ORF">FA09DRAFT_302176</name>
</gene>
<feature type="compositionally biased region" description="Basic and acidic residues" evidence="1">
    <location>
        <begin position="38"/>
        <end position="49"/>
    </location>
</feature>
<accession>A0A316Z1T2</accession>
<dbReference type="GeneID" id="37267942"/>
<dbReference type="RefSeq" id="XP_025595333.1">
    <property type="nucleotide sequence ID" value="XM_025740396.1"/>
</dbReference>
<reference evidence="3 4" key="1">
    <citation type="journal article" date="2018" name="Mol. Biol. Evol.">
        <title>Broad Genomic Sampling Reveals a Smut Pathogenic Ancestry of the Fungal Clade Ustilaginomycotina.</title>
        <authorList>
            <person name="Kijpornyongpan T."/>
            <person name="Mondo S.J."/>
            <person name="Barry K."/>
            <person name="Sandor L."/>
            <person name="Lee J."/>
            <person name="Lipzen A."/>
            <person name="Pangilinan J."/>
            <person name="LaButti K."/>
            <person name="Hainaut M."/>
            <person name="Henrissat B."/>
            <person name="Grigoriev I.V."/>
            <person name="Spatafora J.W."/>
            <person name="Aime M.C."/>
        </authorList>
    </citation>
    <scope>NUCLEOTIDE SEQUENCE [LARGE SCALE GENOMIC DNA]</scope>
    <source>
        <strain evidence="3 4">MCA 4186</strain>
    </source>
</reference>
<organism evidence="3 4">
    <name type="scientific">Tilletiopsis washingtonensis</name>
    <dbReference type="NCBI Taxonomy" id="58919"/>
    <lineage>
        <taxon>Eukaryota</taxon>
        <taxon>Fungi</taxon>
        <taxon>Dikarya</taxon>
        <taxon>Basidiomycota</taxon>
        <taxon>Ustilaginomycotina</taxon>
        <taxon>Exobasidiomycetes</taxon>
        <taxon>Entylomatales</taxon>
        <taxon>Entylomatales incertae sedis</taxon>
        <taxon>Tilletiopsis</taxon>
    </lineage>
</organism>
<keyword evidence="4" id="KW-1185">Reference proteome</keyword>
<dbReference type="InterPro" id="IPR021331">
    <property type="entry name" value="Hva1_TUDOR"/>
</dbReference>
<dbReference type="STRING" id="58919.A0A316Z1T2"/>
<sequence length="80" mass="8661">MPTDPQDLQKGDEVSWKWGAGHPKGEVKDVVEDKATITTKRGSEVTRDGSEEDPAVIVKTQNGSDGIKYAHELDGVNPSK</sequence>
<feature type="domain" description="Hypervirulence associated protein TUDOR" evidence="2">
    <location>
        <begin position="11"/>
        <end position="73"/>
    </location>
</feature>
<evidence type="ECO:0000256" key="1">
    <source>
        <dbReference type="SAM" id="MobiDB-lite"/>
    </source>
</evidence>
<feature type="region of interest" description="Disordered" evidence="1">
    <location>
        <begin position="1"/>
        <end position="25"/>
    </location>
</feature>
<evidence type="ECO:0000259" key="2">
    <source>
        <dbReference type="Pfam" id="PF11160"/>
    </source>
</evidence>
<name>A0A316Z1T2_9BASI</name>
<evidence type="ECO:0000313" key="3">
    <source>
        <dbReference type="EMBL" id="PWN95054.1"/>
    </source>
</evidence>
<dbReference type="EMBL" id="KZ819307">
    <property type="protein sequence ID" value="PWN95054.1"/>
    <property type="molecule type" value="Genomic_DNA"/>
</dbReference>